<organism evidence="2 3">
    <name type="scientific">Protopolystoma xenopodis</name>
    <dbReference type="NCBI Taxonomy" id="117903"/>
    <lineage>
        <taxon>Eukaryota</taxon>
        <taxon>Metazoa</taxon>
        <taxon>Spiralia</taxon>
        <taxon>Lophotrochozoa</taxon>
        <taxon>Platyhelminthes</taxon>
        <taxon>Monogenea</taxon>
        <taxon>Polyopisthocotylea</taxon>
        <taxon>Polystomatidea</taxon>
        <taxon>Polystomatidae</taxon>
        <taxon>Protopolystoma</taxon>
    </lineage>
</organism>
<sequence>MRVSPAAGTPTASALAAPQPAPTSAQRRRQAHTDTNTSMGTDRLKRQRQRPRARSHPRMHASLAGQAARMAYYASPPPPAPTPPPPPPSSAPPPRPVGRCIKPPSARSTCRSQRKSGILVSRWPLVVGRRSSVVCLLSPVACRSSHVAARRTHRPSWRRPSRLEAVPCVRACVSVSGWLARLRACASGSAPRLRASVRACVRVCVRASQAGMPGSASSGSVGALSPGQGTTARR</sequence>
<feature type="compositionally biased region" description="Low complexity" evidence="1">
    <location>
        <begin position="210"/>
        <end position="225"/>
    </location>
</feature>
<dbReference type="Proteomes" id="UP000784294">
    <property type="component" value="Unassembled WGS sequence"/>
</dbReference>
<feature type="region of interest" description="Disordered" evidence="1">
    <location>
        <begin position="1"/>
        <end position="113"/>
    </location>
</feature>
<gene>
    <name evidence="2" type="ORF">PXEA_LOCUS24926</name>
</gene>
<dbReference type="EMBL" id="CAAALY010122886">
    <property type="protein sequence ID" value="VEL31486.1"/>
    <property type="molecule type" value="Genomic_DNA"/>
</dbReference>
<comment type="caution">
    <text evidence="2">The sequence shown here is derived from an EMBL/GenBank/DDBJ whole genome shotgun (WGS) entry which is preliminary data.</text>
</comment>
<evidence type="ECO:0000256" key="1">
    <source>
        <dbReference type="SAM" id="MobiDB-lite"/>
    </source>
</evidence>
<feature type="compositionally biased region" description="Low complexity" evidence="1">
    <location>
        <begin position="1"/>
        <end position="18"/>
    </location>
</feature>
<keyword evidence="3" id="KW-1185">Reference proteome</keyword>
<reference evidence="2" key="1">
    <citation type="submission" date="2018-11" db="EMBL/GenBank/DDBJ databases">
        <authorList>
            <consortium name="Pathogen Informatics"/>
        </authorList>
    </citation>
    <scope>NUCLEOTIDE SEQUENCE</scope>
</reference>
<accession>A0A448X9B1</accession>
<feature type="region of interest" description="Disordered" evidence="1">
    <location>
        <begin position="210"/>
        <end position="234"/>
    </location>
</feature>
<feature type="compositionally biased region" description="Pro residues" evidence="1">
    <location>
        <begin position="75"/>
        <end position="96"/>
    </location>
</feature>
<dbReference type="AlphaFoldDB" id="A0A448X9B1"/>
<feature type="compositionally biased region" description="Basic residues" evidence="1">
    <location>
        <begin position="45"/>
        <end position="59"/>
    </location>
</feature>
<name>A0A448X9B1_9PLAT</name>
<evidence type="ECO:0000313" key="3">
    <source>
        <dbReference type="Proteomes" id="UP000784294"/>
    </source>
</evidence>
<protein>
    <submittedName>
        <fullName evidence="2">Uncharacterized protein</fullName>
    </submittedName>
</protein>
<proteinExistence type="predicted"/>
<evidence type="ECO:0000313" key="2">
    <source>
        <dbReference type="EMBL" id="VEL31486.1"/>
    </source>
</evidence>